<keyword evidence="1" id="KW-0812">Transmembrane</keyword>
<dbReference type="RefSeq" id="WP_336435972.1">
    <property type="nucleotide sequence ID" value="NZ_JBAWKS010000002.1"/>
</dbReference>
<protein>
    <submittedName>
        <fullName evidence="2">Uncharacterized protein</fullName>
    </submittedName>
</protein>
<gene>
    <name evidence="2" type="ORF">WAE96_14635</name>
</gene>
<comment type="caution">
    <text evidence="2">The sequence shown here is derived from an EMBL/GenBank/DDBJ whole genome shotgun (WGS) entry which is preliminary data.</text>
</comment>
<keyword evidence="1" id="KW-0472">Membrane</keyword>
<evidence type="ECO:0000256" key="1">
    <source>
        <dbReference type="SAM" id="Phobius"/>
    </source>
</evidence>
<feature type="transmembrane region" description="Helical" evidence="1">
    <location>
        <begin position="40"/>
        <end position="58"/>
    </location>
</feature>
<feature type="transmembrane region" description="Helical" evidence="1">
    <location>
        <begin position="79"/>
        <end position="98"/>
    </location>
</feature>
<keyword evidence="1" id="KW-1133">Transmembrane helix</keyword>
<feature type="transmembrane region" description="Helical" evidence="1">
    <location>
        <begin position="12"/>
        <end position="34"/>
    </location>
</feature>
<keyword evidence="3" id="KW-1185">Reference proteome</keyword>
<accession>A0ABU8EVA2</accession>
<reference evidence="2 3" key="1">
    <citation type="submission" date="2023-12" db="EMBL/GenBank/DDBJ databases">
        <title>Friends and Foes: Symbiotic and Algicidal bacterial influence on Karenia brevis blooms.</title>
        <authorList>
            <person name="Fei C."/>
            <person name="Mohamed A.R."/>
            <person name="Booker A."/>
            <person name="Arshad M."/>
            <person name="Klass S."/>
            <person name="Ahn S."/>
            <person name="Gilbert P.M."/>
            <person name="Heil C.A."/>
            <person name="Martinez J.M."/>
            <person name="Amin S.A."/>
        </authorList>
    </citation>
    <scope>NUCLEOTIDE SEQUENCE [LARGE SCALE GENOMIC DNA]</scope>
    <source>
        <strain evidence="2 3">CE15</strain>
    </source>
</reference>
<feature type="transmembrane region" description="Helical" evidence="1">
    <location>
        <begin position="110"/>
        <end position="129"/>
    </location>
</feature>
<organism evidence="2 3">
    <name type="scientific">Pseudoalteromonas spongiae</name>
    <dbReference type="NCBI Taxonomy" id="298657"/>
    <lineage>
        <taxon>Bacteria</taxon>
        <taxon>Pseudomonadati</taxon>
        <taxon>Pseudomonadota</taxon>
        <taxon>Gammaproteobacteria</taxon>
        <taxon>Alteromonadales</taxon>
        <taxon>Pseudoalteromonadaceae</taxon>
        <taxon>Pseudoalteromonas</taxon>
    </lineage>
</organism>
<evidence type="ECO:0000313" key="3">
    <source>
        <dbReference type="Proteomes" id="UP001382455"/>
    </source>
</evidence>
<proteinExistence type="predicted"/>
<evidence type="ECO:0000313" key="2">
    <source>
        <dbReference type="EMBL" id="MEI4550904.1"/>
    </source>
</evidence>
<name>A0ABU8EVA2_9GAMM</name>
<dbReference type="EMBL" id="JBAWKS010000002">
    <property type="protein sequence ID" value="MEI4550904.1"/>
    <property type="molecule type" value="Genomic_DNA"/>
</dbReference>
<dbReference type="Proteomes" id="UP001382455">
    <property type="component" value="Unassembled WGS sequence"/>
</dbReference>
<sequence>MSAILKQERNLLITAKILFAVGLFFTVDAIYTSFGFTFNAFWGTLGAILFLLILYWSAKSLKHMTERYDDEYLKHVYQTSYSYAATGAVIALFVFMLFDDWLAHYFTLKYAAKLCIGCMFGAQGGYILWRNFKDNQDIENSHEYGES</sequence>